<keyword evidence="6" id="KW-0418">Kinase</keyword>
<dbReference type="InterPro" id="IPR001789">
    <property type="entry name" value="Sig_transdc_resp-reg_receiver"/>
</dbReference>
<evidence type="ECO:0000256" key="3">
    <source>
        <dbReference type="ARBA" id="ARBA00012438"/>
    </source>
</evidence>
<feature type="domain" description="Response regulatory" evidence="10">
    <location>
        <begin position="339"/>
        <end position="455"/>
    </location>
</feature>
<dbReference type="Pfam" id="PF00072">
    <property type="entry name" value="Response_reg"/>
    <property type="match status" value="1"/>
</dbReference>
<dbReference type="SMART" id="SM00387">
    <property type="entry name" value="HATPase_c"/>
    <property type="match status" value="1"/>
</dbReference>
<evidence type="ECO:0000259" key="10">
    <source>
        <dbReference type="PROSITE" id="PS50110"/>
    </source>
</evidence>
<dbReference type="PANTHER" id="PTHR43547">
    <property type="entry name" value="TWO-COMPONENT HISTIDINE KINASE"/>
    <property type="match status" value="1"/>
</dbReference>
<evidence type="ECO:0000256" key="1">
    <source>
        <dbReference type="ARBA" id="ARBA00000085"/>
    </source>
</evidence>
<dbReference type="InterPro" id="IPR005467">
    <property type="entry name" value="His_kinase_dom"/>
</dbReference>
<dbReference type="GO" id="GO:0005886">
    <property type="term" value="C:plasma membrane"/>
    <property type="evidence" value="ECO:0007669"/>
    <property type="project" value="UniProtKB-SubCell"/>
</dbReference>
<dbReference type="InterPro" id="IPR004358">
    <property type="entry name" value="Sig_transdc_His_kin-like_C"/>
</dbReference>
<accession>A0A7Y2JVG0</accession>
<dbReference type="RefSeq" id="WP_171080572.1">
    <property type="nucleotide sequence ID" value="NZ_JABAIV010000001.1"/>
</dbReference>
<evidence type="ECO:0000256" key="2">
    <source>
        <dbReference type="ARBA" id="ARBA00004429"/>
    </source>
</evidence>
<comment type="catalytic activity">
    <reaction evidence="1">
        <text>ATP + protein L-histidine = ADP + protein N-phospho-L-histidine.</text>
        <dbReference type="EC" id="2.7.13.3"/>
    </reaction>
</comment>
<name>A0A7Y2JVG0_9BURK</name>
<dbReference type="FunFam" id="3.30.565.10:FF:000006">
    <property type="entry name" value="Sensor histidine kinase WalK"/>
    <property type="match status" value="1"/>
</dbReference>
<dbReference type="AlphaFoldDB" id="A0A7Y2JVG0"/>
<protein>
    <recommendedName>
        <fullName evidence="3">histidine kinase</fullName>
        <ecNumber evidence="3">2.7.13.3</ecNumber>
    </recommendedName>
</protein>
<evidence type="ECO:0000256" key="5">
    <source>
        <dbReference type="ARBA" id="ARBA00022679"/>
    </source>
</evidence>
<dbReference type="SUPFAM" id="SSF55874">
    <property type="entry name" value="ATPase domain of HSP90 chaperone/DNA topoisomerase II/histidine kinase"/>
    <property type="match status" value="1"/>
</dbReference>
<evidence type="ECO:0000259" key="9">
    <source>
        <dbReference type="PROSITE" id="PS50109"/>
    </source>
</evidence>
<dbReference type="InterPro" id="IPR036890">
    <property type="entry name" value="HATPase_C_sf"/>
</dbReference>
<dbReference type="InterPro" id="IPR011006">
    <property type="entry name" value="CheY-like_superfamily"/>
</dbReference>
<dbReference type="SUPFAM" id="SSF52172">
    <property type="entry name" value="CheY-like"/>
    <property type="match status" value="1"/>
</dbReference>
<dbReference type="CDD" id="cd00082">
    <property type="entry name" value="HisKA"/>
    <property type="match status" value="1"/>
</dbReference>
<dbReference type="EC" id="2.7.13.3" evidence="3"/>
<evidence type="ECO:0000256" key="8">
    <source>
        <dbReference type="SAM" id="Coils"/>
    </source>
</evidence>
<dbReference type="Pfam" id="PF00512">
    <property type="entry name" value="HisKA"/>
    <property type="match status" value="1"/>
</dbReference>
<keyword evidence="5" id="KW-0808">Transferase</keyword>
<dbReference type="InterPro" id="IPR003594">
    <property type="entry name" value="HATPase_dom"/>
</dbReference>
<dbReference type="PANTHER" id="PTHR43547:SF2">
    <property type="entry name" value="HYBRID SIGNAL TRANSDUCTION HISTIDINE KINASE C"/>
    <property type="match status" value="1"/>
</dbReference>
<dbReference type="SUPFAM" id="SSF47384">
    <property type="entry name" value="Homodimeric domain of signal transducing histidine kinase"/>
    <property type="match status" value="1"/>
</dbReference>
<comment type="caution">
    <text evidence="11">The sequence shown here is derived from an EMBL/GenBank/DDBJ whole genome shotgun (WGS) entry which is preliminary data.</text>
</comment>
<evidence type="ECO:0000256" key="6">
    <source>
        <dbReference type="ARBA" id="ARBA00022777"/>
    </source>
</evidence>
<dbReference type="CDD" id="cd00075">
    <property type="entry name" value="HATPase"/>
    <property type="match status" value="1"/>
</dbReference>
<dbReference type="Gene3D" id="3.40.50.2300">
    <property type="match status" value="1"/>
</dbReference>
<dbReference type="InterPro" id="IPR003661">
    <property type="entry name" value="HisK_dim/P_dom"/>
</dbReference>
<evidence type="ECO:0000256" key="7">
    <source>
        <dbReference type="PROSITE-ProRule" id="PRU00169"/>
    </source>
</evidence>
<feature type="modified residue" description="4-aspartylphosphate" evidence="7">
    <location>
        <position position="388"/>
    </location>
</feature>
<dbReference type="Gene3D" id="3.30.565.10">
    <property type="entry name" value="Histidine kinase-like ATPase, C-terminal domain"/>
    <property type="match status" value="1"/>
</dbReference>
<evidence type="ECO:0000313" key="11">
    <source>
        <dbReference type="EMBL" id="NNG21781.1"/>
    </source>
</evidence>
<evidence type="ECO:0000313" key="12">
    <source>
        <dbReference type="Proteomes" id="UP000533905"/>
    </source>
</evidence>
<dbReference type="PROSITE" id="PS50110">
    <property type="entry name" value="RESPONSE_REGULATORY"/>
    <property type="match status" value="1"/>
</dbReference>
<dbReference type="PROSITE" id="PS50109">
    <property type="entry name" value="HIS_KIN"/>
    <property type="match status" value="1"/>
</dbReference>
<dbReference type="Proteomes" id="UP000533905">
    <property type="component" value="Unassembled WGS sequence"/>
</dbReference>
<sequence length="460" mass="48773">MGTYDESAAGSEQRSLMGDENTLGGLLREQDLHHRIAVLEAELSHARVLVRERDRLEDQVTQLREANENLVMATVSAQSLRDLAEATNRRQTEFLAMLAHELRNPLAPLSMSASLLQNIVGASGPAAAQLGQVAGVVRRQVDQMARLLDDLLDAARISSGKITLAVRPLALGAALDQAMETVAPRIRERGQHLELELPGAPLAIEGDPVRLTQVFANLLGNASKYTGNGGRIVLRAWRAGDEVVVEVSDNGTGISAEMLPQIFDLFIQGPRSLARSEGGLGIGLNVVRNLVGMHGGTVAAASGGEGQGSTFTVRLPLSCSDAPVPELPSGPSTAEDACRILLIEDNADACDTLRALLELAGHEVVTAYDGHAGLAAAQARPYDIVICDIGLPGIDGLEVMEQLRRAQPAGGPFSIALSGYGQLEDRERALEAGFDRYLVKPAAPDALLELVAEARAVREA</sequence>
<keyword evidence="8" id="KW-0175">Coiled coil</keyword>
<reference evidence="11 12" key="1">
    <citation type="submission" date="2020-04" db="EMBL/GenBank/DDBJ databases">
        <title>Massilia sp. nov., a cold adapted bacteria isolated from Arctic soil.</title>
        <authorList>
            <person name="Son J."/>
            <person name="Ka J.-O."/>
        </authorList>
    </citation>
    <scope>NUCLEOTIDE SEQUENCE [LARGE SCALE GENOMIC DNA]</scope>
    <source>
        <strain evidence="11 12">ML15P13</strain>
    </source>
</reference>
<keyword evidence="12" id="KW-1185">Reference proteome</keyword>
<evidence type="ECO:0000256" key="4">
    <source>
        <dbReference type="ARBA" id="ARBA00022553"/>
    </source>
</evidence>
<dbReference type="SMART" id="SM00448">
    <property type="entry name" value="REC"/>
    <property type="match status" value="1"/>
</dbReference>
<dbReference type="InterPro" id="IPR036097">
    <property type="entry name" value="HisK_dim/P_sf"/>
</dbReference>
<organism evidence="11 12">
    <name type="scientific">Telluria aromaticivorans</name>
    <dbReference type="NCBI Taxonomy" id="2725995"/>
    <lineage>
        <taxon>Bacteria</taxon>
        <taxon>Pseudomonadati</taxon>
        <taxon>Pseudomonadota</taxon>
        <taxon>Betaproteobacteria</taxon>
        <taxon>Burkholderiales</taxon>
        <taxon>Oxalobacteraceae</taxon>
        <taxon>Telluria group</taxon>
        <taxon>Telluria</taxon>
    </lineage>
</organism>
<dbReference type="CDD" id="cd17580">
    <property type="entry name" value="REC_2_DhkD-like"/>
    <property type="match status" value="1"/>
</dbReference>
<feature type="coiled-coil region" evidence="8">
    <location>
        <begin position="46"/>
        <end position="73"/>
    </location>
</feature>
<dbReference type="Pfam" id="PF02518">
    <property type="entry name" value="HATPase_c"/>
    <property type="match status" value="1"/>
</dbReference>
<comment type="subcellular location">
    <subcellularLocation>
        <location evidence="2">Cell inner membrane</location>
        <topology evidence="2">Multi-pass membrane protein</topology>
    </subcellularLocation>
</comment>
<proteinExistence type="predicted"/>
<dbReference type="PRINTS" id="PR00344">
    <property type="entry name" value="BCTRLSENSOR"/>
</dbReference>
<dbReference type="EMBL" id="JABAIV010000001">
    <property type="protein sequence ID" value="NNG21781.1"/>
    <property type="molecule type" value="Genomic_DNA"/>
</dbReference>
<keyword evidence="4 7" id="KW-0597">Phosphoprotein</keyword>
<gene>
    <name evidence="11" type="ORF">HGB41_01995</name>
</gene>
<dbReference type="GO" id="GO:0000155">
    <property type="term" value="F:phosphorelay sensor kinase activity"/>
    <property type="evidence" value="ECO:0007669"/>
    <property type="project" value="InterPro"/>
</dbReference>
<feature type="domain" description="Histidine kinase" evidence="9">
    <location>
        <begin position="97"/>
        <end position="319"/>
    </location>
</feature>
<dbReference type="SMART" id="SM00388">
    <property type="entry name" value="HisKA"/>
    <property type="match status" value="1"/>
</dbReference>
<dbReference type="Gene3D" id="1.10.287.130">
    <property type="match status" value="1"/>
</dbReference>